<evidence type="ECO:0000256" key="3">
    <source>
        <dbReference type="ARBA" id="ARBA00023015"/>
    </source>
</evidence>
<dbReference type="NCBIfam" id="TIGR00229">
    <property type="entry name" value="sensory_box"/>
    <property type="match status" value="1"/>
</dbReference>
<dbReference type="AlphaFoldDB" id="V7I9B3"/>
<dbReference type="InterPro" id="IPR000014">
    <property type="entry name" value="PAS"/>
</dbReference>
<protein>
    <submittedName>
        <fullName evidence="7">Fis family transcriptional regulator</fullName>
    </submittedName>
</protein>
<dbReference type="Gene3D" id="3.40.50.300">
    <property type="entry name" value="P-loop containing nucleotide triphosphate hydrolases"/>
    <property type="match status" value="1"/>
</dbReference>
<dbReference type="EMBL" id="AXUN02000057">
    <property type="protein sequence ID" value="ETA81856.1"/>
    <property type="molecule type" value="Genomic_DNA"/>
</dbReference>
<dbReference type="InterPro" id="IPR003593">
    <property type="entry name" value="AAA+_ATPase"/>
</dbReference>
<dbReference type="Pfam" id="PF02954">
    <property type="entry name" value="HTH_8"/>
    <property type="match status" value="1"/>
</dbReference>
<evidence type="ECO:0000313" key="8">
    <source>
        <dbReference type="Proteomes" id="UP000017747"/>
    </source>
</evidence>
<evidence type="ECO:0000256" key="2">
    <source>
        <dbReference type="ARBA" id="ARBA00022840"/>
    </source>
</evidence>
<dbReference type="GO" id="GO:0043565">
    <property type="term" value="F:sequence-specific DNA binding"/>
    <property type="evidence" value="ECO:0007669"/>
    <property type="project" value="InterPro"/>
</dbReference>
<dbReference type="SUPFAM" id="SSF52540">
    <property type="entry name" value="P-loop containing nucleoside triphosphate hydrolases"/>
    <property type="match status" value="1"/>
</dbReference>
<dbReference type="OrthoDB" id="9803970at2"/>
<organism evidence="7 8">
    <name type="scientific">Youngiibacter fragilis 232.1</name>
    <dbReference type="NCBI Taxonomy" id="994573"/>
    <lineage>
        <taxon>Bacteria</taxon>
        <taxon>Bacillati</taxon>
        <taxon>Bacillota</taxon>
        <taxon>Clostridia</taxon>
        <taxon>Eubacteriales</taxon>
        <taxon>Clostridiaceae</taxon>
        <taxon>Youngiibacter</taxon>
    </lineage>
</organism>
<evidence type="ECO:0000256" key="1">
    <source>
        <dbReference type="ARBA" id="ARBA00022741"/>
    </source>
</evidence>
<dbReference type="GO" id="GO:0006355">
    <property type="term" value="P:regulation of DNA-templated transcription"/>
    <property type="evidence" value="ECO:0007669"/>
    <property type="project" value="InterPro"/>
</dbReference>
<name>V7I9B3_9CLOT</name>
<dbReference type="InterPro" id="IPR027417">
    <property type="entry name" value="P-loop_NTPase"/>
</dbReference>
<comment type="caution">
    <text evidence="7">The sequence shown here is derived from an EMBL/GenBank/DDBJ whole genome shotgun (WGS) entry which is preliminary data.</text>
</comment>
<dbReference type="PROSITE" id="PS50045">
    <property type="entry name" value="SIGMA54_INTERACT_4"/>
    <property type="match status" value="1"/>
</dbReference>
<dbReference type="SMART" id="SM00382">
    <property type="entry name" value="AAA"/>
    <property type="match status" value="1"/>
</dbReference>
<dbReference type="Pfam" id="PF06506">
    <property type="entry name" value="PrpR_N"/>
    <property type="match status" value="1"/>
</dbReference>
<proteinExistence type="predicted"/>
<accession>V7I9B3</accession>
<feature type="domain" description="Sigma-54 factor interaction" evidence="5">
    <location>
        <begin position="321"/>
        <end position="551"/>
    </location>
</feature>
<dbReference type="InterPro" id="IPR058031">
    <property type="entry name" value="AAA_lid_NorR"/>
</dbReference>
<dbReference type="RefSeq" id="WP_023387407.1">
    <property type="nucleotide sequence ID" value="NZ_AXUN02000057.1"/>
</dbReference>
<dbReference type="InterPro" id="IPR009057">
    <property type="entry name" value="Homeodomain-like_sf"/>
</dbReference>
<reference evidence="7 8" key="1">
    <citation type="journal article" date="2014" name="Genome Announc.">
        <title>Genome Sequence of Youngiibacter fragilis, the Type Strain of the Genus Youngiibacter.</title>
        <authorList>
            <person name="Wawrik C.B."/>
            <person name="Callaghan A.V."/>
            <person name="Stamps B.W."/>
            <person name="Wawrik B."/>
        </authorList>
    </citation>
    <scope>NUCLEOTIDE SEQUENCE [LARGE SCALE GENOMIC DNA]</scope>
    <source>
        <strain evidence="7 8">232.1</strain>
    </source>
</reference>
<keyword evidence="2" id="KW-0067">ATP-binding</keyword>
<dbReference type="PANTHER" id="PTHR32071:SF57">
    <property type="entry name" value="C4-DICARBOXYLATE TRANSPORT TRANSCRIPTIONAL REGULATORY PROTEIN DCTD"/>
    <property type="match status" value="1"/>
</dbReference>
<dbReference type="Gene3D" id="3.30.450.20">
    <property type="entry name" value="PAS domain"/>
    <property type="match status" value="1"/>
</dbReference>
<dbReference type="eggNOG" id="COG3829">
    <property type="taxonomic scope" value="Bacteria"/>
</dbReference>
<dbReference type="Gene3D" id="1.10.10.60">
    <property type="entry name" value="Homeodomain-like"/>
    <property type="match status" value="1"/>
</dbReference>
<dbReference type="STRING" id="994573.T472_0204250"/>
<dbReference type="Gene3D" id="3.40.50.2300">
    <property type="match status" value="1"/>
</dbReference>
<evidence type="ECO:0000259" key="6">
    <source>
        <dbReference type="PROSITE" id="PS50112"/>
    </source>
</evidence>
<evidence type="ECO:0000313" key="7">
    <source>
        <dbReference type="EMBL" id="ETA81856.1"/>
    </source>
</evidence>
<keyword evidence="3" id="KW-0805">Transcription regulation</keyword>
<dbReference type="Pfam" id="PF25601">
    <property type="entry name" value="AAA_lid_14"/>
    <property type="match status" value="1"/>
</dbReference>
<dbReference type="InterPro" id="IPR025943">
    <property type="entry name" value="Sigma_54_int_dom_ATP-bd_2"/>
</dbReference>
<dbReference type="PROSITE" id="PS50112">
    <property type="entry name" value="PAS"/>
    <property type="match status" value="1"/>
</dbReference>
<keyword evidence="8" id="KW-1185">Reference proteome</keyword>
<evidence type="ECO:0000259" key="5">
    <source>
        <dbReference type="PROSITE" id="PS50045"/>
    </source>
</evidence>
<dbReference type="SUPFAM" id="SSF159800">
    <property type="entry name" value="PrpR receptor domain-like"/>
    <property type="match status" value="1"/>
</dbReference>
<dbReference type="PRINTS" id="PR01590">
    <property type="entry name" value="HTHFIS"/>
</dbReference>
<keyword evidence="4" id="KW-0804">Transcription</keyword>
<dbReference type="FunFam" id="3.40.50.300:FF:000006">
    <property type="entry name" value="DNA-binding transcriptional regulator NtrC"/>
    <property type="match status" value="1"/>
</dbReference>
<dbReference type="Proteomes" id="UP000017747">
    <property type="component" value="Unassembled WGS sequence"/>
</dbReference>
<dbReference type="Gene3D" id="3.40.50.10660">
    <property type="entry name" value="PrpR receptor domain-like"/>
    <property type="match status" value="1"/>
</dbReference>
<dbReference type="SUPFAM" id="SSF55785">
    <property type="entry name" value="PYP-like sensor domain (PAS domain)"/>
    <property type="match status" value="1"/>
</dbReference>
<dbReference type="Gene3D" id="1.10.8.60">
    <property type="match status" value="1"/>
</dbReference>
<dbReference type="CDD" id="cd00009">
    <property type="entry name" value="AAA"/>
    <property type="match status" value="1"/>
</dbReference>
<gene>
    <name evidence="7" type="ORF">T472_0204250</name>
</gene>
<dbReference type="PROSITE" id="PS00676">
    <property type="entry name" value="SIGMA54_INTERACT_2"/>
    <property type="match status" value="1"/>
</dbReference>
<dbReference type="PANTHER" id="PTHR32071">
    <property type="entry name" value="TRANSCRIPTIONAL REGULATORY PROTEIN"/>
    <property type="match status" value="1"/>
</dbReference>
<dbReference type="GO" id="GO:0000156">
    <property type="term" value="F:phosphorelay response regulator activity"/>
    <property type="evidence" value="ECO:0007669"/>
    <property type="project" value="InterPro"/>
</dbReference>
<dbReference type="InterPro" id="IPR010524">
    <property type="entry name" value="Sig_transdc_resp-reg_PrpR_N"/>
</dbReference>
<evidence type="ECO:0000256" key="4">
    <source>
        <dbReference type="ARBA" id="ARBA00023163"/>
    </source>
</evidence>
<dbReference type="GO" id="GO:0005524">
    <property type="term" value="F:ATP binding"/>
    <property type="evidence" value="ECO:0007669"/>
    <property type="project" value="UniProtKB-KW"/>
</dbReference>
<dbReference type="Pfam" id="PF00158">
    <property type="entry name" value="Sigma54_activat"/>
    <property type="match status" value="1"/>
</dbReference>
<dbReference type="InterPro" id="IPR002197">
    <property type="entry name" value="HTH_Fis"/>
</dbReference>
<dbReference type="SUPFAM" id="SSF46689">
    <property type="entry name" value="Homeodomain-like"/>
    <property type="match status" value="1"/>
</dbReference>
<sequence length="633" mass="70348">MKDIVVLAPIKDIYDKAVQLVKERNYSNVDVVLGNMGEGLVIARELVKDGAKIIVTRGGTYKLLQADLSIPVVEIKVSAFDVLESFDRIGDADEVVGVAGYTNVVYGFDILKKLIPNKVVKVEITSEGDIHSIIEGYKNKGIKTYIGDANIIRIAEGLNCRGIVIHSQKESILSAIQEARRIQKATKDELFRAEQISTMADFVRDGIVAIDSNELVTVFNRTAERIYGLASRDVIGRKVDKAIPGTLLPYTMITGDVQTGELASVGDTRITCNRAPIIVNNEAAGAVATFQEVTELQSLEQKVRRSLVDNGFTARYQFSDIICRSKAMKEVIEIAREYSRYDTPVHVCGESGVGKELLCQSMHNEGSRKNGPFVAVNCAAIPPNLIESEFFGYEEGSFTGARKKGKPGVFELAHNGTLFLDEISEIPLELQGRLLRVLQEKQVMRIGGGKLIPVDVRIVTASNKYLKKMADNEEFRKDLFFRINVLTLRLPPLSRRKEDIPVLAEHFVGKYAKIYSKKPPEITARIREILMNRTYEGNIRELENIVERSVILGSFDLLNEEIITNGSIKNDEGNGGSDDPILEIARKGLDLKTLEIKYIEKVLESSSGNIGEASRILGINRSTLWRKIKREDG</sequence>
<feature type="domain" description="PAS" evidence="6">
    <location>
        <begin position="192"/>
        <end position="237"/>
    </location>
</feature>
<dbReference type="InterPro" id="IPR035965">
    <property type="entry name" value="PAS-like_dom_sf"/>
</dbReference>
<dbReference type="InterPro" id="IPR002078">
    <property type="entry name" value="Sigma_54_int"/>
</dbReference>
<keyword evidence="1" id="KW-0547">Nucleotide-binding</keyword>